<dbReference type="OrthoDB" id="2517683at2"/>
<dbReference type="EMBL" id="CP009285">
    <property type="protein sequence ID" value="AIQ58093.1"/>
    <property type="molecule type" value="Genomic_DNA"/>
</dbReference>
<dbReference type="Proteomes" id="UP000029518">
    <property type="component" value="Chromosome"/>
</dbReference>
<name>A0A089LG14_PAEBO</name>
<sequence length="340" mass="37255">MEVEPIRRLLLILPVLLVVLLSGCQNAFGYINSRWISEIDLTYNSIESQAETAPFESRIFKDGDFIKTMATAMNTSKRIAGELDYDADFRMKLVYGDGYTEEFILGLGEQEGNAGLLLSAERSGTGYTVSAKNADKLRKLIFSGGSAAAAKSEADEASVVTQGPVTISRNSLFPVTGNKEFLNLQLLQGSYSEDWSSPSPLAGRSWSGQFRLVITDEQGEALGTFALSRHFTEELSFGDLFQIQFADYNGDGNPDFTIGQYGSSNGSLFKLFTLKPDHSIQELQIKGAASGLFISSPDRYSVKLETVEGGFRADHYDNAPGKQIETVYRWDGTAFQEAAP</sequence>
<evidence type="ECO:0000259" key="1">
    <source>
        <dbReference type="Pfam" id="PF26353"/>
    </source>
</evidence>
<protein>
    <recommendedName>
        <fullName evidence="1">YhfM-like domain-containing protein</fullName>
    </recommendedName>
</protein>
<organism evidence="2 3">
    <name type="scientific">Paenibacillus borealis</name>
    <dbReference type="NCBI Taxonomy" id="160799"/>
    <lineage>
        <taxon>Bacteria</taxon>
        <taxon>Bacillati</taxon>
        <taxon>Bacillota</taxon>
        <taxon>Bacilli</taxon>
        <taxon>Bacillales</taxon>
        <taxon>Paenibacillaceae</taxon>
        <taxon>Paenibacillus</taxon>
    </lineage>
</organism>
<proteinExistence type="predicted"/>
<evidence type="ECO:0000313" key="2">
    <source>
        <dbReference type="EMBL" id="AIQ58093.1"/>
    </source>
</evidence>
<dbReference type="SUPFAM" id="SSF69318">
    <property type="entry name" value="Integrin alpha N-terminal domain"/>
    <property type="match status" value="1"/>
</dbReference>
<dbReference type="KEGG" id="pbd:PBOR_15020"/>
<evidence type="ECO:0000313" key="3">
    <source>
        <dbReference type="Proteomes" id="UP000029518"/>
    </source>
</evidence>
<gene>
    <name evidence="2" type="ORF">PBOR_15020</name>
</gene>
<dbReference type="PROSITE" id="PS51257">
    <property type="entry name" value="PROKAR_LIPOPROTEIN"/>
    <property type="match status" value="1"/>
</dbReference>
<accession>A0A089LG14</accession>
<keyword evidence="3" id="KW-1185">Reference proteome</keyword>
<dbReference type="Pfam" id="PF26353">
    <property type="entry name" value="YhfM"/>
    <property type="match status" value="1"/>
</dbReference>
<dbReference type="HOGENOM" id="CLU_787185_0_0_9"/>
<feature type="domain" description="YhfM-like" evidence="1">
    <location>
        <begin position="56"/>
        <end position="141"/>
    </location>
</feature>
<reference evidence="2" key="1">
    <citation type="submission" date="2014-08" db="EMBL/GenBank/DDBJ databases">
        <title>Comparative genomics of the Paenibacillus odorifer group.</title>
        <authorList>
            <person name="den Bakker H.C."/>
            <person name="Tsai Y.-C.Y.-C."/>
            <person name="Martin N."/>
            <person name="Korlach J."/>
            <person name="Wiedmann M."/>
        </authorList>
    </citation>
    <scope>NUCLEOTIDE SEQUENCE [LARGE SCALE GENOMIC DNA]</scope>
    <source>
        <strain evidence="2">DSM 13188</strain>
    </source>
</reference>
<dbReference type="InterPro" id="IPR028994">
    <property type="entry name" value="Integrin_alpha_N"/>
</dbReference>
<dbReference type="AlphaFoldDB" id="A0A089LG14"/>
<dbReference type="InterPro" id="IPR058780">
    <property type="entry name" value="YhfM-like_dom"/>
</dbReference>